<feature type="compositionally biased region" description="Polar residues" evidence="1">
    <location>
        <begin position="162"/>
        <end position="178"/>
    </location>
</feature>
<dbReference type="EMBL" id="KB201701">
    <property type="protein sequence ID" value="ESO94982.1"/>
    <property type="molecule type" value="Genomic_DNA"/>
</dbReference>
<dbReference type="AlphaFoldDB" id="V4ADQ5"/>
<feature type="compositionally biased region" description="Basic and acidic residues" evidence="1">
    <location>
        <begin position="90"/>
        <end position="116"/>
    </location>
</feature>
<feature type="region of interest" description="Disordered" evidence="1">
    <location>
        <begin position="64"/>
        <end position="140"/>
    </location>
</feature>
<evidence type="ECO:0000313" key="3">
    <source>
        <dbReference type="Proteomes" id="UP000030746"/>
    </source>
</evidence>
<dbReference type="OrthoDB" id="6162283at2759"/>
<dbReference type="KEGG" id="lgi:LOTGIDRAFT_160734"/>
<feature type="region of interest" description="Disordered" evidence="1">
    <location>
        <begin position="233"/>
        <end position="267"/>
    </location>
</feature>
<accession>V4ADQ5</accession>
<dbReference type="Proteomes" id="UP000030746">
    <property type="component" value="Unassembled WGS sequence"/>
</dbReference>
<dbReference type="Gene3D" id="1.10.10.60">
    <property type="entry name" value="Homeodomain-like"/>
    <property type="match status" value="1"/>
</dbReference>
<feature type="region of interest" description="Disordered" evidence="1">
    <location>
        <begin position="158"/>
        <end position="189"/>
    </location>
</feature>
<name>V4ADQ5_LOTGI</name>
<proteinExistence type="predicted"/>
<sequence length="401" mass="45912">MDIEEANKFINSLVKNLQVLCHGHVNFNNSIQVIGHLYLNVDSQTNIDYIVNEKVCKNDNSSTMFVSNSYHSEPKLKKKSKDSTNNNSCESKDQRPQESQEPRKHQKPQRSEREADFQSSFSGHRSPRPAPIHQQVYKRPSQDILSPILRHENCGKKRLRVSETSSESPMLNLSNIKSEPQEVDKEDESDWSYYDHNQSSQGSIEELSNEFISGIRDKKLGVYPVAVHPNEDNIPFNLPQISTPSSSLHSTHDGDSGGTPFQVQPEPLSLSSLFGPTRKSYSVCMKKKMCQYKEANPSATYDEIIEHLKTEYNIEIISSAIETIFHNNPTRQAYSVARKKYICRYLEDNPHLSRTDVVDHFNQKFGTNMLYGTLNNILRKKEKWMSIPEGQAQNMKCKITL</sequence>
<evidence type="ECO:0000256" key="1">
    <source>
        <dbReference type="SAM" id="MobiDB-lite"/>
    </source>
</evidence>
<dbReference type="CTD" id="20238486"/>
<feature type="compositionally biased region" description="Polar residues" evidence="1">
    <location>
        <begin position="239"/>
        <end position="249"/>
    </location>
</feature>
<dbReference type="GeneID" id="20238486"/>
<organism evidence="2 3">
    <name type="scientific">Lottia gigantea</name>
    <name type="common">Giant owl limpet</name>
    <dbReference type="NCBI Taxonomy" id="225164"/>
    <lineage>
        <taxon>Eukaryota</taxon>
        <taxon>Metazoa</taxon>
        <taxon>Spiralia</taxon>
        <taxon>Lophotrochozoa</taxon>
        <taxon>Mollusca</taxon>
        <taxon>Gastropoda</taxon>
        <taxon>Patellogastropoda</taxon>
        <taxon>Lottioidea</taxon>
        <taxon>Lottiidae</taxon>
        <taxon>Lottia</taxon>
    </lineage>
</organism>
<dbReference type="HOGENOM" id="CLU_702634_0_0_1"/>
<dbReference type="RefSeq" id="XP_009054185.1">
    <property type="nucleotide sequence ID" value="XM_009055937.1"/>
</dbReference>
<evidence type="ECO:0000313" key="2">
    <source>
        <dbReference type="EMBL" id="ESO94982.1"/>
    </source>
</evidence>
<reference evidence="2 3" key="1">
    <citation type="journal article" date="2013" name="Nature">
        <title>Insights into bilaterian evolution from three spiralian genomes.</title>
        <authorList>
            <person name="Simakov O."/>
            <person name="Marletaz F."/>
            <person name="Cho S.J."/>
            <person name="Edsinger-Gonzales E."/>
            <person name="Havlak P."/>
            <person name="Hellsten U."/>
            <person name="Kuo D.H."/>
            <person name="Larsson T."/>
            <person name="Lv J."/>
            <person name="Arendt D."/>
            <person name="Savage R."/>
            <person name="Osoegawa K."/>
            <person name="de Jong P."/>
            <person name="Grimwood J."/>
            <person name="Chapman J.A."/>
            <person name="Shapiro H."/>
            <person name="Aerts A."/>
            <person name="Otillar R.P."/>
            <person name="Terry A.Y."/>
            <person name="Boore J.L."/>
            <person name="Grigoriev I.V."/>
            <person name="Lindberg D.R."/>
            <person name="Seaver E.C."/>
            <person name="Weisblat D.A."/>
            <person name="Putnam N.H."/>
            <person name="Rokhsar D.S."/>
        </authorList>
    </citation>
    <scope>NUCLEOTIDE SEQUENCE [LARGE SCALE GENOMIC DNA]</scope>
</reference>
<protein>
    <submittedName>
        <fullName evidence="2">Uncharacterized protein</fullName>
    </submittedName>
</protein>
<keyword evidence="3" id="KW-1185">Reference proteome</keyword>
<gene>
    <name evidence="2" type="ORF">LOTGIDRAFT_160734</name>
</gene>